<dbReference type="eggNOG" id="COG0457">
    <property type="taxonomic scope" value="Bacteria"/>
</dbReference>
<evidence type="ECO:0008006" key="3">
    <source>
        <dbReference type="Google" id="ProtNLM"/>
    </source>
</evidence>
<name>B0KSX0_PSEPG</name>
<reference evidence="1 2" key="1">
    <citation type="submission" date="2008-01" db="EMBL/GenBank/DDBJ databases">
        <title>Complete sequence of Pseudomonas putida GB-1.</title>
        <authorList>
            <consortium name="US DOE Joint Genome Institute"/>
            <person name="Copeland A."/>
            <person name="Lucas S."/>
            <person name="Lapidus A."/>
            <person name="Barry K."/>
            <person name="Glavina del Rio T."/>
            <person name="Dalin E."/>
            <person name="Tice H."/>
            <person name="Pitluck S."/>
            <person name="Bruce D."/>
            <person name="Goodwin L."/>
            <person name="Chertkov O."/>
            <person name="Brettin T."/>
            <person name="Detter J.C."/>
            <person name="Han C."/>
            <person name="Kuske C.R."/>
            <person name="Schmutz J."/>
            <person name="Larimer F."/>
            <person name="Land M."/>
            <person name="Hauser L."/>
            <person name="Kyrpides N."/>
            <person name="Kim E."/>
            <person name="McCarthy J.K."/>
            <person name="Richardson P."/>
        </authorList>
    </citation>
    <scope>NUCLEOTIDE SEQUENCE [LARGE SCALE GENOMIC DNA]</scope>
    <source>
        <strain evidence="1 2">GB-1</strain>
    </source>
</reference>
<dbReference type="Proteomes" id="UP000002157">
    <property type="component" value="Chromosome"/>
</dbReference>
<accession>B0KSX0</accession>
<dbReference type="AlphaFoldDB" id="B0KSX0"/>
<protein>
    <recommendedName>
        <fullName evidence="3">HNH endonuclease</fullName>
    </recommendedName>
</protein>
<evidence type="ECO:0000313" key="2">
    <source>
        <dbReference type="Proteomes" id="UP000002157"/>
    </source>
</evidence>
<dbReference type="EMBL" id="CP000926">
    <property type="protein sequence ID" value="ABZ00057.1"/>
    <property type="molecule type" value="Genomic_DNA"/>
</dbReference>
<dbReference type="HOGENOM" id="CLU_1040746_0_0_6"/>
<sequence>MFGTPTRLSPRAQVRHRLFALSGNNCALPGCASKLVDDYGNIIGQICHIEAAAPGGERFNPNSNNEARRDFSNLMLLCYSCHIKTNDVVEYPTERLRQIKATHEQWATLQPVLQTNIEKFVDASLWQEFKLPENYRNISNEPHDEDFYTHAKSLLTTIAQLPMSTRSFYAHAFIKALRGDLWLVGNLDGLRVALNTTYQQISTHISILEEKHLFGLVEEADDWMTLPFRGTRYGLCGLDRDDNGIYLLYLIHQHFSGDPQAILSIFEDLDFTLLDA</sequence>
<gene>
    <name evidence="1" type="ordered locus">PputGB1_4168</name>
</gene>
<organism evidence="1 2">
    <name type="scientific">Pseudomonas putida (strain GB-1)</name>
    <dbReference type="NCBI Taxonomy" id="76869"/>
    <lineage>
        <taxon>Bacteria</taxon>
        <taxon>Pseudomonadati</taxon>
        <taxon>Pseudomonadota</taxon>
        <taxon>Gammaproteobacteria</taxon>
        <taxon>Pseudomonadales</taxon>
        <taxon>Pseudomonadaceae</taxon>
        <taxon>Pseudomonas</taxon>
    </lineage>
</organism>
<evidence type="ECO:0000313" key="1">
    <source>
        <dbReference type="EMBL" id="ABZ00057.1"/>
    </source>
</evidence>
<proteinExistence type="predicted"/>
<dbReference type="KEGG" id="ppg:PputGB1_4168"/>